<organism evidence="1">
    <name type="scientific">bioreactor metagenome</name>
    <dbReference type="NCBI Taxonomy" id="1076179"/>
    <lineage>
        <taxon>unclassified sequences</taxon>
        <taxon>metagenomes</taxon>
        <taxon>ecological metagenomes</taxon>
    </lineage>
</organism>
<protein>
    <submittedName>
        <fullName evidence="1">Uncharacterized protein</fullName>
    </submittedName>
</protein>
<proteinExistence type="predicted"/>
<dbReference type="AlphaFoldDB" id="A0A645F310"/>
<dbReference type="EMBL" id="VSSQ01054713">
    <property type="protein sequence ID" value="MPN08641.1"/>
    <property type="molecule type" value="Genomic_DNA"/>
</dbReference>
<name>A0A645F310_9ZZZZ</name>
<reference evidence="1" key="1">
    <citation type="submission" date="2019-08" db="EMBL/GenBank/DDBJ databases">
        <authorList>
            <person name="Kucharzyk K."/>
            <person name="Murdoch R.W."/>
            <person name="Higgins S."/>
            <person name="Loffler F."/>
        </authorList>
    </citation>
    <scope>NUCLEOTIDE SEQUENCE</scope>
</reference>
<evidence type="ECO:0000313" key="1">
    <source>
        <dbReference type="EMBL" id="MPN08641.1"/>
    </source>
</evidence>
<sequence>MRDADSPYNKVSSDVIFKKVSDDLVQIIINDNRISSFHIIHDWYANDVIESNDNFVNSLVAISPNPITAESDNAKITFEVKKSGNVYIELFDVLGNKVADITDAYYNAGRYDINFNLRDIKGSKLSSGSYTVRMTTGMDVQRFNLIVLQ</sequence>
<dbReference type="NCBIfam" id="TIGR04183">
    <property type="entry name" value="Por_Secre_tail"/>
    <property type="match status" value="1"/>
</dbReference>
<comment type="caution">
    <text evidence="1">The sequence shown here is derived from an EMBL/GenBank/DDBJ whole genome shotgun (WGS) entry which is preliminary data.</text>
</comment>
<gene>
    <name evidence="1" type="ORF">SDC9_155926</name>
</gene>
<accession>A0A645F310</accession>
<dbReference type="Gene3D" id="2.60.40.4070">
    <property type="match status" value="1"/>
</dbReference>
<dbReference type="InterPro" id="IPR026444">
    <property type="entry name" value="Secre_tail"/>
</dbReference>